<dbReference type="Pfam" id="PF11181">
    <property type="entry name" value="YflT"/>
    <property type="match status" value="1"/>
</dbReference>
<keyword evidence="2" id="KW-0472">Membrane</keyword>
<reference evidence="4 5" key="1">
    <citation type="journal article" date="2024" name="Int. J. Syst. Evol. Microbiol.">
        <title>Microbacterium memoriense sp. nov., a member of the Actinomycetota from marine beach sediment of the north coast of Portugal.</title>
        <authorList>
            <person name="Santos J.D.N.D."/>
            <person name="Klimek D."/>
            <person name="Calusinska M."/>
            <person name="Lobo-da-Cunha A."/>
            <person name="Catita J."/>
            <person name="Goncalves H."/>
            <person name="Gonzalez I."/>
            <person name="Lage O.M."/>
        </authorList>
    </citation>
    <scope>NUCLEOTIDE SEQUENCE [LARGE SCALE GENOMIC DNA]</scope>
    <source>
        <strain evidence="4 5">PMIC_1C1B</strain>
    </source>
</reference>
<feature type="domain" description="General stress protein 17M-like" evidence="3">
    <location>
        <begin position="13"/>
        <end position="100"/>
    </location>
</feature>
<dbReference type="RefSeq" id="WP_261605950.1">
    <property type="nucleotide sequence ID" value="NZ_JAODOR010000004.1"/>
</dbReference>
<name>A0ABT2P9X8_9MICO</name>
<keyword evidence="2" id="KW-1133">Transmembrane helix</keyword>
<keyword evidence="2" id="KW-0812">Transmembrane</keyword>
<feature type="transmembrane region" description="Helical" evidence="2">
    <location>
        <begin position="91"/>
        <end position="116"/>
    </location>
</feature>
<protein>
    <recommendedName>
        <fullName evidence="3">General stress protein 17M-like domain-containing protein</fullName>
    </recommendedName>
</protein>
<evidence type="ECO:0000313" key="5">
    <source>
        <dbReference type="Proteomes" id="UP001300496"/>
    </source>
</evidence>
<accession>A0ABT2P9X8</accession>
<keyword evidence="5" id="KW-1185">Reference proteome</keyword>
<feature type="compositionally biased region" description="Basic and acidic residues" evidence="1">
    <location>
        <begin position="188"/>
        <end position="214"/>
    </location>
</feature>
<evidence type="ECO:0000256" key="1">
    <source>
        <dbReference type="SAM" id="MobiDB-lite"/>
    </source>
</evidence>
<feature type="compositionally biased region" description="Pro residues" evidence="1">
    <location>
        <begin position="155"/>
        <end position="166"/>
    </location>
</feature>
<evidence type="ECO:0000256" key="2">
    <source>
        <dbReference type="SAM" id="Phobius"/>
    </source>
</evidence>
<proteinExistence type="predicted"/>
<dbReference type="EMBL" id="JAODOR010000004">
    <property type="protein sequence ID" value="MCT9001410.1"/>
    <property type="molecule type" value="Genomic_DNA"/>
</dbReference>
<dbReference type="Proteomes" id="UP001300496">
    <property type="component" value="Unassembled WGS sequence"/>
</dbReference>
<feature type="transmembrane region" description="Helical" evidence="2">
    <location>
        <begin position="67"/>
        <end position="85"/>
    </location>
</feature>
<feature type="region of interest" description="Disordered" evidence="1">
    <location>
        <begin position="148"/>
        <end position="240"/>
    </location>
</feature>
<gene>
    <name evidence="4" type="ORF">N4R40_03375</name>
</gene>
<sequence length="240" mass="25520">MSMIGGTPQEHGEKIAEHATYQGAQKIVSQLIAADIPAKDIAIVGRGLRSVESVTGRLGYAAAARSGAINGILLGLLFSAIFVLGTPNAAIQLFIGVMLVGIAVGMLLSIITYTLVRRRRDYTSITQVIADQYEVTVLPRSIQRARETIGRGGPQPAPGLPAPAVPPASEQPEYGERARPLSPPQYGERVDPAAEPPPERVDPAPEPVVPERVDPLPPPQYGERVDPAPQPPEAAGEQRR</sequence>
<organism evidence="4 5">
    <name type="scientific">Microbacterium memoriense</name>
    <dbReference type="NCBI Taxonomy" id="2978350"/>
    <lineage>
        <taxon>Bacteria</taxon>
        <taxon>Bacillati</taxon>
        <taxon>Actinomycetota</taxon>
        <taxon>Actinomycetes</taxon>
        <taxon>Micrococcales</taxon>
        <taxon>Microbacteriaceae</taxon>
        <taxon>Microbacterium</taxon>
    </lineage>
</organism>
<evidence type="ECO:0000313" key="4">
    <source>
        <dbReference type="EMBL" id="MCT9001410.1"/>
    </source>
</evidence>
<comment type="caution">
    <text evidence="4">The sequence shown here is derived from an EMBL/GenBank/DDBJ whole genome shotgun (WGS) entry which is preliminary data.</text>
</comment>
<evidence type="ECO:0000259" key="3">
    <source>
        <dbReference type="Pfam" id="PF11181"/>
    </source>
</evidence>
<dbReference type="InterPro" id="IPR025889">
    <property type="entry name" value="GSP17M-like_dom"/>
</dbReference>